<dbReference type="RefSeq" id="XP_065824090.1">
    <property type="nucleotide sequence ID" value="XM_065968018.1"/>
</dbReference>
<proteinExistence type="inferred from homology"/>
<dbReference type="Proteomes" id="UP000322225">
    <property type="component" value="Chromosome 14"/>
</dbReference>
<dbReference type="PANTHER" id="PTHR18444">
    <property type="entry name" value="UPF0538 FAMILY MEMBER"/>
    <property type="match status" value="1"/>
</dbReference>
<evidence type="ECO:0000313" key="2">
    <source>
        <dbReference type="EMBL" id="WWD22835.1"/>
    </source>
</evidence>
<dbReference type="Pfam" id="PF10209">
    <property type="entry name" value="DUF2340"/>
    <property type="match status" value="1"/>
</dbReference>
<dbReference type="InterPro" id="IPR018794">
    <property type="entry name" value="UPF0538"/>
</dbReference>
<reference evidence="2" key="1">
    <citation type="submission" date="2017-08" db="EMBL/GenBank/DDBJ databases">
        <authorList>
            <person name="Cuomo C."/>
            <person name="Billmyre B."/>
            <person name="Heitman J."/>
        </authorList>
    </citation>
    <scope>NUCLEOTIDE SEQUENCE</scope>
    <source>
        <strain evidence="2">CBS 12478</strain>
    </source>
</reference>
<dbReference type="GeneID" id="43590040"/>
<accession>A0AAJ8MZ57</accession>
<dbReference type="KEGG" id="ksn:43590040"/>
<evidence type="ECO:0000313" key="3">
    <source>
        <dbReference type="Proteomes" id="UP000322225"/>
    </source>
</evidence>
<dbReference type="EMBL" id="CP144064">
    <property type="protein sequence ID" value="WWD22835.1"/>
    <property type="molecule type" value="Genomic_DNA"/>
</dbReference>
<sequence length="157" mass="18059">MTNDNDQPQSSSTAHATTPFVSEHEPLATELHPISDATITVRVIKSFEFRTQKSLVLQHLDLRSLTVGQLMERVRQEIQKQSGFKPYRTLKLDTMKLYTVAHGSKTSNLIINLNHDEWILDENKILAEVGAQNETELSFFNRESYEAFKLDPEVKWD</sequence>
<dbReference type="AlphaFoldDB" id="A0AAJ8MZ57"/>
<reference evidence="2" key="2">
    <citation type="submission" date="2024-01" db="EMBL/GenBank/DDBJ databases">
        <title>Comparative genomics of Cryptococcus and Kwoniella reveals pathogenesis evolution and contrasting modes of karyotype evolution via chromosome fusion or intercentromeric recombination.</title>
        <authorList>
            <person name="Coelho M.A."/>
            <person name="David-Palma M."/>
            <person name="Shea T."/>
            <person name="Bowers K."/>
            <person name="McGinley-Smith S."/>
            <person name="Mohammad A.W."/>
            <person name="Gnirke A."/>
            <person name="Yurkov A.M."/>
            <person name="Nowrousian M."/>
            <person name="Sun S."/>
            <person name="Cuomo C.A."/>
            <person name="Heitman J."/>
        </authorList>
    </citation>
    <scope>NUCLEOTIDE SEQUENCE</scope>
    <source>
        <strain evidence="2">CBS 12478</strain>
    </source>
</reference>
<organism evidence="2 3">
    <name type="scientific">Kwoniella shandongensis</name>
    <dbReference type="NCBI Taxonomy" id="1734106"/>
    <lineage>
        <taxon>Eukaryota</taxon>
        <taxon>Fungi</taxon>
        <taxon>Dikarya</taxon>
        <taxon>Basidiomycota</taxon>
        <taxon>Agaricomycotina</taxon>
        <taxon>Tremellomycetes</taxon>
        <taxon>Tremellales</taxon>
        <taxon>Cryptococcaceae</taxon>
        <taxon>Kwoniella</taxon>
    </lineage>
</organism>
<name>A0AAJ8MZ57_9TREE</name>
<protein>
    <recommendedName>
        <fullName evidence="4">Cytoplasmic protein</fullName>
    </recommendedName>
</protein>
<keyword evidence="3" id="KW-1185">Reference proteome</keyword>
<gene>
    <name evidence="2" type="ORF">CI109_107329</name>
</gene>
<evidence type="ECO:0000256" key="1">
    <source>
        <dbReference type="ARBA" id="ARBA00007176"/>
    </source>
</evidence>
<dbReference type="PANTHER" id="PTHR18444:SF9">
    <property type="entry name" value="UPF0538 PROTEIN C2ORF76"/>
    <property type="match status" value="1"/>
</dbReference>
<evidence type="ECO:0008006" key="4">
    <source>
        <dbReference type="Google" id="ProtNLM"/>
    </source>
</evidence>
<comment type="similarity">
    <text evidence="1">Belongs to the UPF0538 family.</text>
</comment>